<reference evidence="1 2" key="1">
    <citation type="journal article" date="2018" name="Gigascience">
        <title>Genomes of trombidid mites reveal novel predicted allergens and laterally-transferred genes associated with secondary metabolism.</title>
        <authorList>
            <person name="Dong X."/>
            <person name="Chaisiri K."/>
            <person name="Xia D."/>
            <person name="Armstrong S.D."/>
            <person name="Fang Y."/>
            <person name="Donnelly M.J."/>
            <person name="Kadowaki T."/>
            <person name="McGarry J.W."/>
            <person name="Darby A.C."/>
            <person name="Makepeace B.L."/>
        </authorList>
    </citation>
    <scope>NUCLEOTIDE SEQUENCE [LARGE SCALE GENOMIC DNA]</scope>
    <source>
        <strain evidence="1">UoL-WK</strain>
    </source>
</reference>
<organism evidence="1 2">
    <name type="scientific">Dinothrombium tinctorium</name>
    <dbReference type="NCBI Taxonomy" id="1965070"/>
    <lineage>
        <taxon>Eukaryota</taxon>
        <taxon>Metazoa</taxon>
        <taxon>Ecdysozoa</taxon>
        <taxon>Arthropoda</taxon>
        <taxon>Chelicerata</taxon>
        <taxon>Arachnida</taxon>
        <taxon>Acari</taxon>
        <taxon>Acariformes</taxon>
        <taxon>Trombidiformes</taxon>
        <taxon>Prostigmata</taxon>
        <taxon>Anystina</taxon>
        <taxon>Parasitengona</taxon>
        <taxon>Trombidioidea</taxon>
        <taxon>Trombidiidae</taxon>
        <taxon>Dinothrombium</taxon>
    </lineage>
</organism>
<keyword evidence="2" id="KW-1185">Reference proteome</keyword>
<name>A0A3S3QB98_9ACAR</name>
<dbReference type="PANTHER" id="PTHR23254">
    <property type="entry name" value="EIF4G DOMAIN PROTEIN"/>
    <property type="match status" value="1"/>
</dbReference>
<accession>A0A3S3QB98</accession>
<dbReference type="SUPFAM" id="SSF48371">
    <property type="entry name" value="ARM repeat"/>
    <property type="match status" value="1"/>
</dbReference>
<protein>
    <submittedName>
        <fullName evidence="1">MIF4G domain-containing protein-like protein</fullName>
    </submittedName>
</protein>
<dbReference type="Proteomes" id="UP000285301">
    <property type="component" value="Unassembled WGS sequence"/>
</dbReference>
<dbReference type="GO" id="GO:0006446">
    <property type="term" value="P:regulation of translational initiation"/>
    <property type="evidence" value="ECO:0007669"/>
    <property type="project" value="TreeGrafter"/>
</dbReference>
<evidence type="ECO:0000313" key="1">
    <source>
        <dbReference type="EMBL" id="RWS06640.1"/>
    </source>
</evidence>
<sequence length="272" mass="31777">MPIKSALKRSKSFGYQSSDEYIRLMTVFDQELTSDHQTLMRRALENPNTLVMTQLMEIVTIICCKAIQKSCNGHAMAKMATSIIDREKGSTFIDSLITCLREWYNERDKLLRNNSLHRWVAFVAFLTELYLNIRCKHRHVKLMIANSNIDYEQNEYQQIVAAKHFRSLALLLYDCCQCIIESLNISPSITLDIECLQSVVRTVGRFLEEDNYSRMDQLISAVKDVFINANRLKLSSMSQKSLLEVIEYRTSKWQFDKSQQLYYFPYTKSIVD</sequence>
<dbReference type="OrthoDB" id="565552at2759"/>
<dbReference type="EMBL" id="NCKU01003976">
    <property type="protein sequence ID" value="RWS06640.1"/>
    <property type="molecule type" value="Genomic_DNA"/>
</dbReference>
<dbReference type="InterPro" id="IPR051367">
    <property type="entry name" value="mRNA_TranslReg/HistoneTransl"/>
</dbReference>
<dbReference type="STRING" id="1965070.A0A3S3QB98"/>
<dbReference type="AlphaFoldDB" id="A0A3S3QB98"/>
<gene>
    <name evidence="1" type="ORF">B4U79_11308</name>
</gene>
<dbReference type="GO" id="GO:0008494">
    <property type="term" value="F:translation activator activity"/>
    <property type="evidence" value="ECO:0007669"/>
    <property type="project" value="TreeGrafter"/>
</dbReference>
<evidence type="ECO:0000313" key="2">
    <source>
        <dbReference type="Proteomes" id="UP000285301"/>
    </source>
</evidence>
<dbReference type="GO" id="GO:0005829">
    <property type="term" value="C:cytosol"/>
    <property type="evidence" value="ECO:0007669"/>
    <property type="project" value="TreeGrafter"/>
</dbReference>
<dbReference type="InterPro" id="IPR016024">
    <property type="entry name" value="ARM-type_fold"/>
</dbReference>
<dbReference type="PANTHER" id="PTHR23254:SF16">
    <property type="entry name" value="CBP80_20-DEPENDENT TRANSLATION INITIATION FACTOR"/>
    <property type="match status" value="1"/>
</dbReference>
<comment type="caution">
    <text evidence="1">The sequence shown here is derived from an EMBL/GenBank/DDBJ whole genome shotgun (WGS) entry which is preliminary data.</text>
</comment>
<proteinExistence type="predicted"/>
<dbReference type="Gene3D" id="1.25.40.180">
    <property type="match status" value="1"/>
</dbReference>